<dbReference type="EMBL" id="CP017556">
    <property type="protein sequence ID" value="AOW03659.1"/>
    <property type="molecule type" value="Genomic_DNA"/>
</dbReference>
<dbReference type="GO" id="GO:0003860">
    <property type="term" value="F:3-hydroxyisobutyryl-CoA hydrolase activity"/>
    <property type="evidence" value="ECO:0007669"/>
    <property type="project" value="UniProtKB-EC"/>
</dbReference>
<dbReference type="GeneID" id="2910864"/>
<comment type="catalytic activity">
    <reaction evidence="1">
        <text>3-hydroxy-2-methylpropanoyl-CoA + H2O = 3-hydroxy-2-methylpropanoate + CoA + H(+)</text>
        <dbReference type="Rhea" id="RHEA:20888"/>
        <dbReference type="ChEBI" id="CHEBI:11805"/>
        <dbReference type="ChEBI" id="CHEBI:15377"/>
        <dbReference type="ChEBI" id="CHEBI:15378"/>
        <dbReference type="ChEBI" id="CHEBI:57287"/>
        <dbReference type="ChEBI" id="CHEBI:57340"/>
        <dbReference type="EC" id="3.1.2.4"/>
    </reaction>
</comment>
<dbReference type="NCBIfam" id="NF004127">
    <property type="entry name" value="PRK05617.1"/>
    <property type="match status" value="1"/>
</dbReference>
<proteinExistence type="predicted"/>
<dbReference type="eggNOG" id="KOG1684">
    <property type="taxonomic scope" value="Eukaryota"/>
</dbReference>
<dbReference type="VEuPathDB" id="FungiDB:YALI1_D07981g"/>
<dbReference type="GO" id="GO:0006574">
    <property type="term" value="P:L-valine catabolic process"/>
    <property type="evidence" value="ECO:0007669"/>
    <property type="project" value="TreeGrafter"/>
</dbReference>
<dbReference type="EMBL" id="KZ859054">
    <property type="protein sequence ID" value="RDW24016.1"/>
    <property type="molecule type" value="Genomic_DNA"/>
</dbReference>
<reference evidence="5 7" key="1">
    <citation type="journal article" date="2016" name="PLoS ONE">
        <title>Sequence Assembly of Yarrowia lipolytica Strain W29/CLIB89 Shows Transposable Element Diversity.</title>
        <authorList>
            <person name="Magnan C."/>
            <person name="Yu J."/>
            <person name="Chang I."/>
            <person name="Jahn E."/>
            <person name="Kanomata Y."/>
            <person name="Wu J."/>
            <person name="Zeller M."/>
            <person name="Oakes M."/>
            <person name="Baldi P."/>
            <person name="Sandmeyer S."/>
        </authorList>
    </citation>
    <scope>NUCLEOTIDE SEQUENCE [LARGE SCALE GENOMIC DNA]</scope>
    <source>
        <strain evidence="5">CLIB89</strain>
        <strain evidence="7">CLIB89(W29)</strain>
    </source>
</reference>
<dbReference type="RefSeq" id="XP_502475.1">
    <property type="nucleotide sequence ID" value="XM_502475.1"/>
</dbReference>
<dbReference type="Proteomes" id="UP000182444">
    <property type="component" value="Chromosome 1D"/>
</dbReference>
<sequence length="473" mass="52625">MLRTLARTRMPLRAQINTRFMSQTTAAAEESPVLFSDNGTTRTITLNRPKKLNALDDPMCRAIFPRLKEWLKSDSANVVLFKGSGNKAFCAGGDVATLAKQNAAGAQGIEQSRDFFCTEYAMDFLLSVYPKPVIALNHGITMGGGLGVSMHLPFRVATETTLSAMPETSIGFFCDVGGTFFLPRLDGELGTFLALTSSRLKGYEAVAAGFATHYIPSARLDDLEKAIASLDIPKGRDATELYSQLNALLNDYSEVPANFKFQYGGEFRALIDRTFKYDAIEDIVAALKQEGEAGEKIIKLLGERSPTSVKVTLAALRRGRNQDIQSVFNDECNYAENFMHSREFIEGVTAKLIDKPAREPQWEPSSFEGVTPEIVKSFIQKRPGSKNDEMEVVINDTYKQYPWNFGLPREVEIEQYIKGETRSSDYKASPAEVVNHFTNKYSGKPGVSEKVKEVMQRKTKPDPNEPKVLDWVN</sequence>
<evidence type="ECO:0000256" key="2">
    <source>
        <dbReference type="ARBA" id="ARBA00011915"/>
    </source>
</evidence>
<dbReference type="EC" id="3.1.2.4" evidence="2"/>
<dbReference type="Proteomes" id="UP000256601">
    <property type="component" value="Unassembled WGS sequence"/>
</dbReference>
<evidence type="ECO:0000313" key="8">
    <source>
        <dbReference type="Proteomes" id="UP000256601"/>
    </source>
</evidence>
<protein>
    <recommendedName>
        <fullName evidence="2">3-hydroxyisobutyryl-CoA hydrolase</fullName>
        <ecNumber evidence="2">3.1.2.4</ecNumber>
    </recommendedName>
</protein>
<organism evidence="5 7">
    <name type="scientific">Yarrowia lipolytica</name>
    <name type="common">Candida lipolytica</name>
    <dbReference type="NCBI Taxonomy" id="4952"/>
    <lineage>
        <taxon>Eukaryota</taxon>
        <taxon>Fungi</taxon>
        <taxon>Dikarya</taxon>
        <taxon>Ascomycota</taxon>
        <taxon>Saccharomycotina</taxon>
        <taxon>Dipodascomycetes</taxon>
        <taxon>Dipodascales</taxon>
        <taxon>Dipodascales incertae sedis</taxon>
        <taxon>Yarrowia</taxon>
    </lineage>
</organism>
<accession>A0A1H6PV03</accession>
<dbReference type="SUPFAM" id="SSF52096">
    <property type="entry name" value="ClpP/crotonase"/>
    <property type="match status" value="1"/>
</dbReference>
<dbReference type="InterPro" id="IPR032259">
    <property type="entry name" value="HIBYL-CoA-H"/>
</dbReference>
<feature type="domain" description="Enoyl-CoA hydratase/isomerase" evidence="4">
    <location>
        <begin position="42"/>
        <end position="378"/>
    </location>
</feature>
<dbReference type="CDD" id="cd06558">
    <property type="entry name" value="crotonase-like"/>
    <property type="match status" value="1"/>
</dbReference>
<dbReference type="AlphaFoldDB" id="A0A1H6PV03"/>
<dbReference type="FunFam" id="3.90.226.10:FF:000080">
    <property type="entry name" value="3-hydroxyisobutyryl-CoA hydrolase, mitochondrial"/>
    <property type="match status" value="1"/>
</dbReference>
<dbReference type="OrthoDB" id="1737613at2759"/>
<evidence type="ECO:0000313" key="7">
    <source>
        <dbReference type="Proteomes" id="UP000182444"/>
    </source>
</evidence>
<dbReference type="Gene3D" id="3.90.226.10">
    <property type="entry name" value="2-enoyl-CoA Hydratase, Chain A, domain 1"/>
    <property type="match status" value="1"/>
</dbReference>
<evidence type="ECO:0000256" key="1">
    <source>
        <dbReference type="ARBA" id="ARBA00001709"/>
    </source>
</evidence>
<name>A0A1H6PV03_YARLL</name>
<reference evidence="6 8" key="2">
    <citation type="submission" date="2018-07" db="EMBL/GenBank/DDBJ databases">
        <title>Draft Genome Assemblies for Five Robust Yarrowia lipolytica Strains Exhibiting High Lipid Production and Pentose Sugar Utilization and Sugar Alcohol Secretion from Undetoxified Lignocellulosic Biomass Hydrolysates.</title>
        <authorList>
            <consortium name="DOE Joint Genome Institute"/>
            <person name="Walker C."/>
            <person name="Ryu S."/>
            <person name="Na H."/>
            <person name="Zane M."/>
            <person name="LaButti K."/>
            <person name="Lipzen A."/>
            <person name="Haridas S."/>
            <person name="Barry K."/>
            <person name="Grigoriev I.V."/>
            <person name="Quarterman J."/>
            <person name="Slininger P."/>
            <person name="Dien B."/>
            <person name="Trinh C.T."/>
        </authorList>
    </citation>
    <scope>NUCLEOTIDE SEQUENCE [LARGE SCALE GENOMIC DNA]</scope>
    <source>
        <strain evidence="6 8">YB392</strain>
    </source>
</reference>
<dbReference type="InterPro" id="IPR029045">
    <property type="entry name" value="ClpP/crotonase-like_dom_sf"/>
</dbReference>
<dbReference type="GO" id="GO:0005739">
    <property type="term" value="C:mitochondrion"/>
    <property type="evidence" value="ECO:0007669"/>
    <property type="project" value="TreeGrafter"/>
</dbReference>
<keyword evidence="3" id="KW-0378">Hydrolase</keyword>
<evidence type="ECO:0000313" key="5">
    <source>
        <dbReference type="EMBL" id="AOW03659.1"/>
    </source>
</evidence>
<dbReference type="Pfam" id="PF16113">
    <property type="entry name" value="ECH_2"/>
    <property type="match status" value="1"/>
</dbReference>
<evidence type="ECO:0000256" key="3">
    <source>
        <dbReference type="ARBA" id="ARBA00022801"/>
    </source>
</evidence>
<evidence type="ECO:0000259" key="4">
    <source>
        <dbReference type="Pfam" id="PF16113"/>
    </source>
</evidence>
<dbReference type="KEGG" id="yli:2910864"/>
<dbReference type="InterPro" id="IPR045004">
    <property type="entry name" value="ECH_dom"/>
</dbReference>
<dbReference type="OMA" id="EVFTMEY"/>
<dbReference type="PANTHER" id="PTHR43176:SF3">
    <property type="entry name" value="3-HYDROXYISOBUTYRYL-COA HYDROLASE, MITOCHONDRIAL"/>
    <property type="match status" value="1"/>
</dbReference>
<dbReference type="VEuPathDB" id="FungiDB:YALI0_D06215g"/>
<dbReference type="PANTHER" id="PTHR43176">
    <property type="entry name" value="3-HYDROXYISOBUTYRYL-COA HYDROLASE-RELATED"/>
    <property type="match status" value="1"/>
</dbReference>
<evidence type="ECO:0000313" key="6">
    <source>
        <dbReference type="EMBL" id="RDW24016.1"/>
    </source>
</evidence>
<gene>
    <name evidence="6" type="ORF">B0I71DRAFT_154735</name>
    <name evidence="5" type="ORF">YALI1_D07981g</name>
</gene>